<keyword evidence="10" id="KW-1185">Reference proteome</keyword>
<evidence type="ECO:0000256" key="1">
    <source>
        <dbReference type="ARBA" id="ARBA00004123"/>
    </source>
</evidence>
<accession>A0A0R3T9Z2</accession>
<evidence type="ECO:0000256" key="4">
    <source>
        <dbReference type="ARBA" id="ARBA00022448"/>
    </source>
</evidence>
<reference evidence="9 10" key="2">
    <citation type="submission" date="2018-11" db="EMBL/GenBank/DDBJ databases">
        <authorList>
            <consortium name="Pathogen Informatics"/>
        </authorList>
    </citation>
    <scope>NUCLEOTIDE SEQUENCE [LARGE SCALE GENOMIC DNA]</scope>
</reference>
<evidence type="ECO:0000256" key="3">
    <source>
        <dbReference type="ARBA" id="ARBA00009466"/>
    </source>
</evidence>
<dbReference type="WBParaSite" id="HNAJ_0000388101-mRNA-1">
    <property type="protein sequence ID" value="HNAJ_0000388101-mRNA-1"/>
    <property type="gene ID" value="HNAJ_0000388101"/>
</dbReference>
<proteinExistence type="inferred from homology"/>
<reference evidence="11" key="1">
    <citation type="submission" date="2017-02" db="UniProtKB">
        <authorList>
            <consortium name="WormBaseParasite"/>
        </authorList>
    </citation>
    <scope>IDENTIFICATION</scope>
</reference>
<keyword evidence="5" id="KW-0963">Cytoplasm</keyword>
<dbReference type="InterPro" id="IPR001494">
    <property type="entry name" value="Importin-beta_N"/>
</dbReference>
<dbReference type="GO" id="GO:0006611">
    <property type="term" value="P:protein export from nucleus"/>
    <property type="evidence" value="ECO:0007669"/>
    <property type="project" value="TreeGrafter"/>
</dbReference>
<evidence type="ECO:0000313" key="10">
    <source>
        <dbReference type="Proteomes" id="UP000278807"/>
    </source>
</evidence>
<dbReference type="GO" id="GO:0005737">
    <property type="term" value="C:cytoplasm"/>
    <property type="evidence" value="ECO:0007669"/>
    <property type="project" value="UniProtKB-SubCell"/>
</dbReference>
<organism evidence="11">
    <name type="scientific">Rodentolepis nana</name>
    <name type="common">Dwarf tapeworm</name>
    <name type="synonym">Hymenolepis nana</name>
    <dbReference type="NCBI Taxonomy" id="102285"/>
    <lineage>
        <taxon>Eukaryota</taxon>
        <taxon>Metazoa</taxon>
        <taxon>Spiralia</taxon>
        <taxon>Lophotrochozoa</taxon>
        <taxon>Platyhelminthes</taxon>
        <taxon>Cestoda</taxon>
        <taxon>Eucestoda</taxon>
        <taxon>Cyclophyllidea</taxon>
        <taxon>Hymenolepididae</taxon>
        <taxon>Rodentolepis</taxon>
    </lineage>
</organism>
<dbReference type="PANTHER" id="PTHR12596:SF2">
    <property type="entry name" value="EXPORTIN-7 ISOFORM X1"/>
    <property type="match status" value="1"/>
</dbReference>
<dbReference type="OrthoDB" id="244158at2759"/>
<evidence type="ECO:0000256" key="2">
    <source>
        <dbReference type="ARBA" id="ARBA00004496"/>
    </source>
</evidence>
<dbReference type="Gene3D" id="1.25.10.10">
    <property type="entry name" value="Leucine-rich Repeat Variant"/>
    <property type="match status" value="1"/>
</dbReference>
<dbReference type="GO" id="GO:0005049">
    <property type="term" value="F:nuclear export signal receptor activity"/>
    <property type="evidence" value="ECO:0007669"/>
    <property type="project" value="InterPro"/>
</dbReference>
<evidence type="ECO:0000256" key="5">
    <source>
        <dbReference type="ARBA" id="ARBA00022490"/>
    </source>
</evidence>
<dbReference type="Pfam" id="PF03810">
    <property type="entry name" value="IBN_N"/>
    <property type="match status" value="1"/>
</dbReference>
<dbReference type="AlphaFoldDB" id="A0A0R3T9Z2"/>
<dbReference type="InterPro" id="IPR011989">
    <property type="entry name" value="ARM-like"/>
</dbReference>
<dbReference type="InterPro" id="IPR044189">
    <property type="entry name" value="XPO4/7-like"/>
</dbReference>
<evidence type="ECO:0000256" key="7">
    <source>
        <dbReference type="ARBA" id="ARBA00023242"/>
    </source>
</evidence>
<comment type="subcellular location">
    <subcellularLocation>
        <location evidence="2">Cytoplasm</location>
    </subcellularLocation>
    <subcellularLocation>
        <location evidence="1">Nucleus</location>
    </subcellularLocation>
</comment>
<keyword evidence="4" id="KW-0813">Transport</keyword>
<dbReference type="PANTHER" id="PTHR12596">
    <property type="entry name" value="EXPORTIN 4,7-RELATED"/>
    <property type="match status" value="1"/>
</dbReference>
<dbReference type="STRING" id="102285.A0A0R3T9Z2"/>
<dbReference type="GO" id="GO:0005643">
    <property type="term" value="C:nuclear pore"/>
    <property type="evidence" value="ECO:0007669"/>
    <property type="project" value="TreeGrafter"/>
</dbReference>
<keyword evidence="6" id="KW-0653">Protein transport</keyword>
<feature type="domain" description="Importin N-terminal" evidence="8">
    <location>
        <begin position="26"/>
        <end position="91"/>
    </location>
</feature>
<gene>
    <name evidence="9" type="ORF">HNAJ_LOCUS3879</name>
</gene>
<evidence type="ECO:0000313" key="11">
    <source>
        <dbReference type="WBParaSite" id="HNAJ_0000388101-mRNA-1"/>
    </source>
</evidence>
<keyword evidence="7" id="KW-0539">Nucleus</keyword>
<dbReference type="GO" id="GO:0031267">
    <property type="term" value="F:small GTPase binding"/>
    <property type="evidence" value="ECO:0007669"/>
    <property type="project" value="InterPro"/>
</dbReference>
<protein>
    <submittedName>
        <fullName evidence="11">Importin N-terminal domain-containing protein</fullName>
    </submittedName>
</protein>
<evidence type="ECO:0000256" key="6">
    <source>
        <dbReference type="ARBA" id="ARBA00022927"/>
    </source>
</evidence>
<comment type="similarity">
    <text evidence="3">Belongs to the exportin family.</text>
</comment>
<dbReference type="Proteomes" id="UP000278807">
    <property type="component" value="Unassembled WGS sequence"/>
</dbReference>
<dbReference type="InterPro" id="IPR016024">
    <property type="entry name" value="ARM-type_fold"/>
</dbReference>
<dbReference type="EMBL" id="UZAE01002433">
    <property type="protein sequence ID" value="VDN99738.1"/>
    <property type="molecule type" value="Genomic_DNA"/>
</dbReference>
<dbReference type="SUPFAM" id="SSF48371">
    <property type="entry name" value="ARM repeat"/>
    <property type="match status" value="1"/>
</dbReference>
<evidence type="ECO:0000259" key="8">
    <source>
        <dbReference type="Pfam" id="PF03810"/>
    </source>
</evidence>
<name>A0A0R3T9Z2_RODNA</name>
<sequence length="439" mass="50361">MDTLSTIEWSCNELYTTSDQSVRIQAEETCSRLIDRPDCIATCKALLERANSCYSQYIAASTLTRFISNRDTVVHVNLRLQLRNFALNYLATQPNLQGIVQQALINLICRLTKIGWFDSFENGPEYPFRDIFDSVKNFIRVGDNFEFILILFFHLVCLVSEIYQSTESDLTRATFFLKKLLVSFRDLVLFQIFQLGLDLLHQTDANLKNLSSNDSDQLQVVYHTLNMVCSCLNYDFVGTGSRYGEGSNSTSDDLSTVQLPANWRPIFLESNNIDLFFRLFAGLPQTPACPGIRVLPLSCLVQITSIRRTLFTNDERPTLLASLMKGCLEVLQRRESLLCEPTVYHEFCRLLSRMKVSFQVSEFVQIACYPEFIKLVADFTTHSLYVSRASVHSVIRFFCLASLCDELFVQAYFDFNDVITVWRLQESCTTLYLPFNNSI</sequence>
<evidence type="ECO:0000313" key="9">
    <source>
        <dbReference type="EMBL" id="VDN99738.1"/>
    </source>
</evidence>